<reference evidence="2 3" key="2">
    <citation type="submission" date="2025-04" db="UniProtKB">
        <authorList>
            <consortium name="RefSeq"/>
        </authorList>
    </citation>
    <scope>IDENTIFICATION</scope>
    <source>
        <strain evidence="2 3">S238N-H82</strain>
        <tissue evidence="2 3">Testes</tissue>
    </source>
</reference>
<protein>
    <submittedName>
        <fullName evidence="2 3">Uncharacterized protein LOC118404695 isoform X1</fullName>
    </submittedName>
</protein>
<dbReference type="Proteomes" id="UP000001554">
    <property type="component" value="Chromosome 17"/>
</dbReference>
<reference evidence="1" key="1">
    <citation type="journal article" date="2020" name="Nat. Ecol. Evol.">
        <title>Deeply conserved synteny resolves early events in vertebrate evolution.</title>
        <authorList>
            <person name="Simakov O."/>
            <person name="Marletaz F."/>
            <person name="Yue J.X."/>
            <person name="O'Connell B."/>
            <person name="Jenkins J."/>
            <person name="Brandt A."/>
            <person name="Calef R."/>
            <person name="Tung C.H."/>
            <person name="Huang T.K."/>
            <person name="Schmutz J."/>
            <person name="Satoh N."/>
            <person name="Yu J.K."/>
            <person name="Putnam N.H."/>
            <person name="Green R.E."/>
            <person name="Rokhsar D.S."/>
        </authorList>
    </citation>
    <scope>NUCLEOTIDE SEQUENCE [LARGE SCALE GENOMIC DNA]</scope>
    <source>
        <strain evidence="1">S238N-H82</strain>
    </source>
</reference>
<proteinExistence type="predicted"/>
<name>A0A9J7KF36_BRAFL</name>
<organism evidence="1 2">
    <name type="scientific">Branchiostoma floridae</name>
    <name type="common">Florida lancelet</name>
    <name type="synonym">Amphioxus</name>
    <dbReference type="NCBI Taxonomy" id="7739"/>
    <lineage>
        <taxon>Eukaryota</taxon>
        <taxon>Metazoa</taxon>
        <taxon>Chordata</taxon>
        <taxon>Cephalochordata</taxon>
        <taxon>Leptocardii</taxon>
        <taxon>Amphioxiformes</taxon>
        <taxon>Branchiostomatidae</taxon>
        <taxon>Branchiostoma</taxon>
    </lineage>
</organism>
<dbReference type="RefSeq" id="XP_035659839.1">
    <property type="nucleotide sequence ID" value="XM_035803946.1"/>
</dbReference>
<dbReference type="InterPro" id="IPR012674">
    <property type="entry name" value="Calycin"/>
</dbReference>
<evidence type="ECO:0000313" key="3">
    <source>
        <dbReference type="RefSeq" id="XP_035659840.1"/>
    </source>
</evidence>
<dbReference type="Gene3D" id="2.40.128.20">
    <property type="match status" value="1"/>
</dbReference>
<dbReference type="KEGG" id="bfo:118404695"/>
<accession>A0A9J7KF36</accession>
<dbReference type="RefSeq" id="XP_035659840.1">
    <property type="nucleotide sequence ID" value="XM_035803947.1"/>
</dbReference>
<dbReference type="OrthoDB" id="9997956at2759"/>
<sequence>MEQNMEQLAQLQALNGRWKQDHSQNENYDQFLRENGVPWFCCKIASWLKISPVEEYIITGDQITYRQYENNDSRTISFEMTLTVGQPPVNIAAGFSHFQAQISWDQYGRLVTRTRKKSGEFIQTGRMDSKGDLELTTLLPSGKTCRRVLKRVH</sequence>
<evidence type="ECO:0000313" key="1">
    <source>
        <dbReference type="Proteomes" id="UP000001554"/>
    </source>
</evidence>
<evidence type="ECO:0000313" key="2">
    <source>
        <dbReference type="RefSeq" id="XP_035659839.1"/>
    </source>
</evidence>
<dbReference type="GeneID" id="118404695"/>
<gene>
    <name evidence="2 3" type="primary">LOC118404695</name>
</gene>
<dbReference type="AlphaFoldDB" id="A0A9J7KF36"/>
<keyword evidence="1" id="KW-1185">Reference proteome</keyword>
<dbReference type="SUPFAM" id="SSF50814">
    <property type="entry name" value="Lipocalins"/>
    <property type="match status" value="1"/>
</dbReference>